<evidence type="ECO:0000256" key="1">
    <source>
        <dbReference type="SAM" id="MobiDB-lite"/>
    </source>
</evidence>
<dbReference type="AlphaFoldDB" id="A0A7S3BY05"/>
<protein>
    <recommendedName>
        <fullName evidence="2">PDZ domain-containing protein</fullName>
    </recommendedName>
</protein>
<dbReference type="InterPro" id="IPR001478">
    <property type="entry name" value="PDZ"/>
</dbReference>
<feature type="domain" description="PDZ" evidence="2">
    <location>
        <begin position="83"/>
        <end position="162"/>
    </location>
</feature>
<dbReference type="Pfam" id="PF17820">
    <property type="entry name" value="PDZ_6"/>
    <property type="match status" value="1"/>
</dbReference>
<feature type="compositionally biased region" description="Basic residues" evidence="1">
    <location>
        <begin position="1"/>
        <end position="13"/>
    </location>
</feature>
<feature type="compositionally biased region" description="Basic and acidic residues" evidence="1">
    <location>
        <begin position="50"/>
        <end position="59"/>
    </location>
</feature>
<dbReference type="PROSITE" id="PS50106">
    <property type="entry name" value="PDZ"/>
    <property type="match status" value="2"/>
</dbReference>
<reference evidence="3" key="1">
    <citation type="submission" date="2021-01" db="EMBL/GenBank/DDBJ databases">
        <authorList>
            <person name="Corre E."/>
            <person name="Pelletier E."/>
            <person name="Niang G."/>
            <person name="Scheremetjew M."/>
            <person name="Finn R."/>
            <person name="Kale V."/>
            <person name="Holt S."/>
            <person name="Cochrane G."/>
            <person name="Meng A."/>
            <person name="Brown T."/>
            <person name="Cohen L."/>
        </authorList>
    </citation>
    <scope>NUCLEOTIDE SEQUENCE</scope>
    <source>
        <strain evidence="3">CCMP281</strain>
    </source>
</reference>
<feature type="compositionally biased region" description="Acidic residues" evidence="1">
    <location>
        <begin position="60"/>
        <end position="69"/>
    </location>
</feature>
<sequence length="640" mass="69568">MGKFLRSSKKKRQTHEASRESAGSSADPATDRSHDARAHTRSKSSRRPMGRRELSHAAEEDPELADETPDQAWTRGEVQSKFEVSLTRDEKTNSLGMQLDEFQGEVTVVWVVPGGAADKSGTVQMGDEVVGVDGVESHGLNELKGLVIQAKSTTLLFTIQRRVATTVHSGTVMMLRGGGGSTYDPFELILDSNRVLSFKGKGQEQTRGVIDIVDCLGVRLVQRENVLVVTVTCKERAYIFYAAGADERSSTGTNPRGTMYWEDLCSTAAGFLSPPAPAIQGWMRMLHRSSSSGRRRFFELSGAPATLLAFQDKKDDERDKLGGRTAVGMMELSDLNVTRLTQEQLKTFAEHYAPSGGLTDAVVLHIDVPLDGSKAALGLSVDGRECVESGATGSAAEASLHSKKGLHVGDRIIAVNKSYTRDGDELWAELKKVEKKLAAGFKGKCSFVVERKCDCSLDSASGGLMVEDNLGQKWVLQPCAESQKAMSHSEVKKQVDKWLHQLRDAIDEAKSVVLSENILLQQWMDVEVEGEWEPHFCVFSFPSGFQAFIDEAVAKDAMDAMAVGDKGPSPAIRVPLNFIVGGKSAEGLDYYEGVISIVHPEGEDFEVKVKFGALGIKSSNFLSALNIYGKGQPASTVTPR</sequence>
<accession>A0A7S3BY05</accession>
<gene>
    <name evidence="3" type="ORF">HERI1096_LOCUS37362</name>
</gene>
<evidence type="ECO:0000313" key="3">
    <source>
        <dbReference type="EMBL" id="CAE0148427.1"/>
    </source>
</evidence>
<dbReference type="InterPro" id="IPR041489">
    <property type="entry name" value="PDZ_6"/>
</dbReference>
<dbReference type="InterPro" id="IPR036034">
    <property type="entry name" value="PDZ_sf"/>
</dbReference>
<dbReference type="SMART" id="SM00228">
    <property type="entry name" value="PDZ"/>
    <property type="match status" value="2"/>
</dbReference>
<dbReference type="SUPFAM" id="SSF50156">
    <property type="entry name" value="PDZ domain-like"/>
    <property type="match status" value="1"/>
</dbReference>
<name>A0A7S3BY05_9EUKA</name>
<feature type="compositionally biased region" description="Basic residues" evidence="1">
    <location>
        <begin position="39"/>
        <end position="49"/>
    </location>
</feature>
<feature type="region of interest" description="Disordered" evidence="1">
    <location>
        <begin position="1"/>
        <end position="75"/>
    </location>
</feature>
<dbReference type="EMBL" id="HBHX01067639">
    <property type="protein sequence ID" value="CAE0148427.1"/>
    <property type="molecule type" value="Transcribed_RNA"/>
</dbReference>
<evidence type="ECO:0000259" key="2">
    <source>
        <dbReference type="PROSITE" id="PS50106"/>
    </source>
</evidence>
<feature type="domain" description="PDZ" evidence="2">
    <location>
        <begin position="365"/>
        <end position="416"/>
    </location>
</feature>
<dbReference type="Gene3D" id="2.30.42.10">
    <property type="match status" value="1"/>
</dbReference>
<proteinExistence type="predicted"/>
<dbReference type="SUPFAM" id="SSF50729">
    <property type="entry name" value="PH domain-like"/>
    <property type="match status" value="1"/>
</dbReference>
<organism evidence="3">
    <name type="scientific">Haptolina ericina</name>
    <dbReference type="NCBI Taxonomy" id="156174"/>
    <lineage>
        <taxon>Eukaryota</taxon>
        <taxon>Haptista</taxon>
        <taxon>Haptophyta</taxon>
        <taxon>Prymnesiophyceae</taxon>
        <taxon>Prymnesiales</taxon>
        <taxon>Prymnesiaceae</taxon>
        <taxon>Haptolina</taxon>
    </lineage>
</organism>
<feature type="compositionally biased region" description="Basic and acidic residues" evidence="1">
    <location>
        <begin position="29"/>
        <end position="38"/>
    </location>
</feature>